<dbReference type="InterPro" id="IPR018392">
    <property type="entry name" value="LysM"/>
</dbReference>
<evidence type="ECO:0000313" key="3">
    <source>
        <dbReference type="EMBL" id="MFC7405340.1"/>
    </source>
</evidence>
<reference evidence="4" key="1">
    <citation type="journal article" date="2019" name="Int. J. Syst. Evol. Microbiol.">
        <title>The Global Catalogue of Microorganisms (GCM) 10K type strain sequencing project: providing services to taxonomists for standard genome sequencing and annotation.</title>
        <authorList>
            <consortium name="The Broad Institute Genomics Platform"/>
            <consortium name="The Broad Institute Genome Sequencing Center for Infectious Disease"/>
            <person name="Wu L."/>
            <person name="Ma J."/>
        </authorList>
    </citation>
    <scope>NUCLEOTIDE SEQUENCE [LARGE SCALE GENOMIC DNA]</scope>
    <source>
        <strain evidence="4">JCM 1490</strain>
    </source>
</reference>
<evidence type="ECO:0000313" key="4">
    <source>
        <dbReference type="Proteomes" id="UP001596455"/>
    </source>
</evidence>
<proteinExistence type="predicted"/>
<keyword evidence="1" id="KW-0812">Transmembrane</keyword>
<name>A0ABW2Q7F8_9MICO</name>
<protein>
    <submittedName>
        <fullName evidence="3">LysM peptidoglycan-binding domain-containing protein</fullName>
    </submittedName>
</protein>
<evidence type="ECO:0000256" key="1">
    <source>
        <dbReference type="SAM" id="Phobius"/>
    </source>
</evidence>
<feature type="transmembrane region" description="Helical" evidence="1">
    <location>
        <begin position="67"/>
        <end position="88"/>
    </location>
</feature>
<organism evidence="3 4">
    <name type="scientific">Georgenia alba</name>
    <dbReference type="NCBI Taxonomy" id="2233858"/>
    <lineage>
        <taxon>Bacteria</taxon>
        <taxon>Bacillati</taxon>
        <taxon>Actinomycetota</taxon>
        <taxon>Actinomycetes</taxon>
        <taxon>Micrococcales</taxon>
        <taxon>Bogoriellaceae</taxon>
        <taxon>Georgenia</taxon>
    </lineage>
</organism>
<dbReference type="InterPro" id="IPR036779">
    <property type="entry name" value="LysM_dom_sf"/>
</dbReference>
<dbReference type="Pfam" id="PF01476">
    <property type="entry name" value="LysM"/>
    <property type="match status" value="1"/>
</dbReference>
<dbReference type="RefSeq" id="WP_382393578.1">
    <property type="nucleotide sequence ID" value="NZ_JBHTCQ010000001.1"/>
</dbReference>
<comment type="caution">
    <text evidence="3">The sequence shown here is derived from an EMBL/GenBank/DDBJ whole genome shotgun (WGS) entry which is preliminary data.</text>
</comment>
<sequence>MSALTVHPVAPFPSRAPRRKHLQLVGPGFVPRPAPARAPKDLAEPGRARCEAPSTGLRLTRRGRRAVATLALLAAGSVSVAVGSWAALATQPAGLGETATVTVAPGESLWSVAQAEADPGEDVRDVVARIAELNGLSSSGVHAGQQLQVPRG</sequence>
<dbReference type="Proteomes" id="UP001596455">
    <property type="component" value="Unassembled WGS sequence"/>
</dbReference>
<dbReference type="PROSITE" id="PS51782">
    <property type="entry name" value="LYSM"/>
    <property type="match status" value="1"/>
</dbReference>
<gene>
    <name evidence="3" type="ORF">ACFQQL_09495</name>
</gene>
<keyword evidence="1" id="KW-0472">Membrane</keyword>
<keyword evidence="4" id="KW-1185">Reference proteome</keyword>
<dbReference type="EMBL" id="JBHTCQ010000001">
    <property type="protein sequence ID" value="MFC7405340.1"/>
    <property type="molecule type" value="Genomic_DNA"/>
</dbReference>
<keyword evidence="1" id="KW-1133">Transmembrane helix</keyword>
<dbReference type="SMART" id="SM00257">
    <property type="entry name" value="LysM"/>
    <property type="match status" value="1"/>
</dbReference>
<evidence type="ECO:0000259" key="2">
    <source>
        <dbReference type="PROSITE" id="PS51782"/>
    </source>
</evidence>
<dbReference type="Gene3D" id="3.10.350.10">
    <property type="entry name" value="LysM domain"/>
    <property type="match status" value="1"/>
</dbReference>
<accession>A0ABW2Q7F8</accession>
<feature type="domain" description="LysM" evidence="2">
    <location>
        <begin position="99"/>
        <end position="149"/>
    </location>
</feature>